<dbReference type="Gene3D" id="3.30.1200.10">
    <property type="entry name" value="YggU-like"/>
    <property type="match status" value="1"/>
</dbReference>
<dbReference type="Pfam" id="PF02594">
    <property type="entry name" value="DUF167"/>
    <property type="match status" value="1"/>
</dbReference>
<dbReference type="NCBIfam" id="TIGR00251">
    <property type="entry name" value="DUF167 family protein"/>
    <property type="match status" value="1"/>
</dbReference>
<evidence type="ECO:0000313" key="3">
    <source>
        <dbReference type="Proteomes" id="UP000887566"/>
    </source>
</evidence>
<feature type="region of interest" description="Disordered" evidence="2">
    <location>
        <begin position="114"/>
        <end position="133"/>
    </location>
</feature>
<evidence type="ECO:0000313" key="4">
    <source>
        <dbReference type="WBParaSite" id="PSAMB.scaffold614size45634.g7427.t1"/>
    </source>
</evidence>
<comment type="similarity">
    <text evidence="1">Belongs to the UPF0235 family.</text>
</comment>
<feature type="region of interest" description="Disordered" evidence="2">
    <location>
        <begin position="1"/>
        <end position="26"/>
    </location>
</feature>
<dbReference type="AlphaFoldDB" id="A0A914X2D7"/>
<dbReference type="InterPro" id="IPR003746">
    <property type="entry name" value="DUF167"/>
</dbReference>
<dbReference type="PANTHER" id="PTHR13420">
    <property type="entry name" value="UPF0235 PROTEIN C15ORF40"/>
    <property type="match status" value="1"/>
</dbReference>
<protein>
    <submittedName>
        <fullName evidence="4">Uncharacterized protein</fullName>
    </submittedName>
</protein>
<dbReference type="SUPFAM" id="SSF69786">
    <property type="entry name" value="YggU-like"/>
    <property type="match status" value="1"/>
</dbReference>
<dbReference type="Proteomes" id="UP000887566">
    <property type="component" value="Unplaced"/>
</dbReference>
<name>A0A914X2D7_9BILA</name>
<sequence>MSRNKSKSAGSTGASGGSKSTLGCAESNDVPQALSVNQLGDVVLRIHAKPGAKRSAVLGVTDEVSVAIAAPPRDGEANQELIEFIASVLGLKKGQVSFDAGARSRSKIIVIDSSSKMSKDQVRDKLQNAIGEK</sequence>
<dbReference type="WBParaSite" id="PSAMB.scaffold614size45634.g7427.t1">
    <property type="protein sequence ID" value="PSAMB.scaffold614size45634.g7427.t1"/>
    <property type="gene ID" value="PSAMB.scaffold614size45634.g7427"/>
</dbReference>
<dbReference type="GO" id="GO:0005737">
    <property type="term" value="C:cytoplasm"/>
    <property type="evidence" value="ECO:0007669"/>
    <property type="project" value="TreeGrafter"/>
</dbReference>
<feature type="compositionally biased region" description="Basic and acidic residues" evidence="2">
    <location>
        <begin position="117"/>
        <end position="133"/>
    </location>
</feature>
<accession>A0A914X2D7</accession>
<reference evidence="4" key="1">
    <citation type="submission" date="2022-11" db="UniProtKB">
        <authorList>
            <consortium name="WormBaseParasite"/>
        </authorList>
    </citation>
    <scope>IDENTIFICATION</scope>
</reference>
<dbReference type="InterPro" id="IPR036591">
    <property type="entry name" value="YggU-like_sf"/>
</dbReference>
<evidence type="ECO:0000256" key="1">
    <source>
        <dbReference type="ARBA" id="ARBA00010364"/>
    </source>
</evidence>
<dbReference type="HAMAP" id="MF_00634">
    <property type="entry name" value="UPF0235"/>
    <property type="match status" value="1"/>
</dbReference>
<keyword evidence="3" id="KW-1185">Reference proteome</keyword>
<dbReference type="SMART" id="SM01152">
    <property type="entry name" value="DUF167"/>
    <property type="match status" value="1"/>
</dbReference>
<feature type="compositionally biased region" description="Low complexity" evidence="2">
    <location>
        <begin position="7"/>
        <end position="21"/>
    </location>
</feature>
<dbReference type="PANTHER" id="PTHR13420:SF7">
    <property type="entry name" value="UPF0235 PROTEIN C15ORF40"/>
    <property type="match status" value="1"/>
</dbReference>
<proteinExistence type="inferred from homology"/>
<organism evidence="3 4">
    <name type="scientific">Plectus sambesii</name>
    <dbReference type="NCBI Taxonomy" id="2011161"/>
    <lineage>
        <taxon>Eukaryota</taxon>
        <taxon>Metazoa</taxon>
        <taxon>Ecdysozoa</taxon>
        <taxon>Nematoda</taxon>
        <taxon>Chromadorea</taxon>
        <taxon>Plectida</taxon>
        <taxon>Plectina</taxon>
        <taxon>Plectoidea</taxon>
        <taxon>Plectidae</taxon>
        <taxon>Plectus</taxon>
    </lineage>
</organism>
<evidence type="ECO:0000256" key="2">
    <source>
        <dbReference type="SAM" id="MobiDB-lite"/>
    </source>
</evidence>